<keyword evidence="2" id="KW-1185">Reference proteome</keyword>
<sequence>MTGQEGAEGHAPNPTEIRVLSVGKSLKIEPFKIPEQSLEFGRAWREWIEEFEDEISYFEITEIRDRVSALKIYGGKEIKKLARNLPDAAPLVGDDDYKKLKRKLDHHFLPKKNKQHAQYTFNKQKQIEEESVVTYTARLREKSQDCEFGEQTEDRILETLDTNHQGQRTC</sequence>
<accession>A0AAD9PVS7</accession>
<organism evidence="1 2">
    <name type="scientific">Acropora cervicornis</name>
    <name type="common">Staghorn coral</name>
    <dbReference type="NCBI Taxonomy" id="6130"/>
    <lineage>
        <taxon>Eukaryota</taxon>
        <taxon>Metazoa</taxon>
        <taxon>Cnidaria</taxon>
        <taxon>Anthozoa</taxon>
        <taxon>Hexacorallia</taxon>
        <taxon>Scleractinia</taxon>
        <taxon>Astrocoeniina</taxon>
        <taxon>Acroporidae</taxon>
        <taxon>Acropora</taxon>
    </lineage>
</organism>
<dbReference type="EMBL" id="JARQWQ010000124">
    <property type="protein sequence ID" value="KAK2549580.1"/>
    <property type="molecule type" value="Genomic_DNA"/>
</dbReference>
<reference evidence="1" key="2">
    <citation type="journal article" date="2023" name="Science">
        <title>Genomic signatures of disease resistance in endangered staghorn corals.</title>
        <authorList>
            <person name="Vollmer S.V."/>
            <person name="Selwyn J.D."/>
            <person name="Despard B.A."/>
            <person name="Roesel C.L."/>
        </authorList>
    </citation>
    <scope>NUCLEOTIDE SEQUENCE</scope>
    <source>
        <strain evidence="1">K2</strain>
    </source>
</reference>
<dbReference type="PANTHER" id="PTHR33198">
    <property type="entry name" value="ANK_REP_REGION DOMAIN-CONTAINING PROTEIN-RELATED"/>
    <property type="match status" value="1"/>
</dbReference>
<comment type="caution">
    <text evidence="1">The sequence shown here is derived from an EMBL/GenBank/DDBJ whole genome shotgun (WGS) entry which is preliminary data.</text>
</comment>
<dbReference type="AlphaFoldDB" id="A0AAD9PVS7"/>
<protein>
    <recommendedName>
        <fullName evidence="3">Retrotransposon gag domain-containing protein</fullName>
    </recommendedName>
</protein>
<evidence type="ECO:0000313" key="2">
    <source>
        <dbReference type="Proteomes" id="UP001249851"/>
    </source>
</evidence>
<proteinExistence type="predicted"/>
<evidence type="ECO:0000313" key="1">
    <source>
        <dbReference type="EMBL" id="KAK2549580.1"/>
    </source>
</evidence>
<evidence type="ECO:0008006" key="3">
    <source>
        <dbReference type="Google" id="ProtNLM"/>
    </source>
</evidence>
<dbReference type="PANTHER" id="PTHR33198:SF20">
    <property type="entry name" value="RETROTRANSPOSON GAG DOMAIN-CONTAINING PROTEIN"/>
    <property type="match status" value="1"/>
</dbReference>
<gene>
    <name evidence="1" type="ORF">P5673_029969</name>
</gene>
<dbReference type="Proteomes" id="UP001249851">
    <property type="component" value="Unassembled WGS sequence"/>
</dbReference>
<name>A0AAD9PVS7_ACRCE</name>
<reference evidence="1" key="1">
    <citation type="journal article" date="2023" name="G3 (Bethesda)">
        <title>Whole genome assembly and annotation of the endangered Caribbean coral Acropora cervicornis.</title>
        <authorList>
            <person name="Selwyn J.D."/>
            <person name="Vollmer S.V."/>
        </authorList>
    </citation>
    <scope>NUCLEOTIDE SEQUENCE</scope>
    <source>
        <strain evidence="1">K2</strain>
    </source>
</reference>